<dbReference type="AlphaFoldDB" id="A0A7H9DVR1"/>
<reference evidence="1 2" key="1">
    <citation type="submission" date="2019-06" db="EMBL/GenBank/DDBJ databases">
        <title>Emergence of pandrug resistant Empedobacter falsenii in China.</title>
        <authorList>
            <person name="Dong N."/>
            <person name="Chen S."/>
            <person name="Zhang R."/>
        </authorList>
    </citation>
    <scope>NUCLEOTIDE SEQUENCE [LARGE SCALE GENOMIC DNA]</scope>
    <source>
        <strain evidence="1 2">1681-1</strain>
    </source>
</reference>
<accession>A0A7H9DVR1</accession>
<evidence type="ECO:0000313" key="2">
    <source>
        <dbReference type="Proteomes" id="UP000510643"/>
    </source>
</evidence>
<evidence type="ECO:0008006" key="3">
    <source>
        <dbReference type="Google" id="ProtNLM"/>
    </source>
</evidence>
<dbReference type="KEGG" id="efal:FH779_14150"/>
<protein>
    <recommendedName>
        <fullName evidence="3">Addiction module toxin RelE</fullName>
    </recommendedName>
</protein>
<dbReference type="Proteomes" id="UP000510643">
    <property type="component" value="Chromosome"/>
</dbReference>
<proteinExistence type="predicted"/>
<name>A0A7H9DVR1_9FLAO</name>
<dbReference type="InterPro" id="IPR009387">
    <property type="entry name" value="HigB-2"/>
</dbReference>
<sequence length="54" mass="6082">MTIKSKGKGKSGGARVITHLFIENETVYLLSLYDKSEQNSISDKEIKDLLKLIK</sequence>
<gene>
    <name evidence="1" type="ORF">FH779_14150</name>
</gene>
<organism evidence="1 2">
    <name type="scientific">Empedobacter falsenii</name>
    <dbReference type="NCBI Taxonomy" id="343874"/>
    <lineage>
        <taxon>Bacteria</taxon>
        <taxon>Pseudomonadati</taxon>
        <taxon>Bacteroidota</taxon>
        <taxon>Flavobacteriia</taxon>
        <taxon>Flavobacteriales</taxon>
        <taxon>Weeksellaceae</taxon>
        <taxon>Empedobacter</taxon>
    </lineage>
</organism>
<keyword evidence="2" id="KW-1185">Reference proteome</keyword>
<dbReference type="RefSeq" id="WP_180905166.1">
    <property type="nucleotide sequence ID" value="NZ_CP040908.1"/>
</dbReference>
<dbReference type="Pfam" id="PF06296">
    <property type="entry name" value="RelE"/>
    <property type="match status" value="1"/>
</dbReference>
<evidence type="ECO:0000313" key="1">
    <source>
        <dbReference type="EMBL" id="QLL59155.1"/>
    </source>
</evidence>
<dbReference type="GeneID" id="78402622"/>
<dbReference type="EMBL" id="CP040908">
    <property type="protein sequence ID" value="QLL59155.1"/>
    <property type="molecule type" value="Genomic_DNA"/>
</dbReference>